<feature type="region of interest" description="Disordered" evidence="1">
    <location>
        <begin position="149"/>
        <end position="176"/>
    </location>
</feature>
<dbReference type="InterPro" id="IPR007168">
    <property type="entry name" value="Phageshock_PspC_N"/>
</dbReference>
<dbReference type="RefSeq" id="WP_187975138.1">
    <property type="nucleotide sequence ID" value="NZ_CP046884.1"/>
</dbReference>
<feature type="domain" description="Phage shock protein PspC N-terminal" evidence="3">
    <location>
        <begin position="36"/>
        <end position="84"/>
    </location>
</feature>
<keyword evidence="2" id="KW-0812">Transmembrane</keyword>
<organism evidence="5 6">
    <name type="scientific">Corynebacterium poyangense</name>
    <dbReference type="NCBI Taxonomy" id="2684405"/>
    <lineage>
        <taxon>Bacteria</taxon>
        <taxon>Bacillati</taxon>
        <taxon>Actinomycetota</taxon>
        <taxon>Actinomycetes</taxon>
        <taxon>Mycobacteriales</taxon>
        <taxon>Corynebacteriaceae</taxon>
        <taxon>Corynebacterium</taxon>
    </lineage>
</organism>
<feature type="transmembrane region" description="Helical" evidence="2">
    <location>
        <begin position="103"/>
        <end position="136"/>
    </location>
</feature>
<evidence type="ECO:0000259" key="3">
    <source>
        <dbReference type="Pfam" id="PF04024"/>
    </source>
</evidence>
<evidence type="ECO:0000313" key="6">
    <source>
        <dbReference type="Proteomes" id="UP000516320"/>
    </source>
</evidence>
<dbReference type="EMBL" id="CP046884">
    <property type="protein sequence ID" value="QNQ89686.1"/>
    <property type="molecule type" value="Genomic_DNA"/>
</dbReference>
<dbReference type="Proteomes" id="UP000516320">
    <property type="component" value="Chromosome"/>
</dbReference>
<dbReference type="KEGG" id="cpoy:GP475_02775"/>
<evidence type="ECO:0000313" key="5">
    <source>
        <dbReference type="EMBL" id="QNQ89686.1"/>
    </source>
</evidence>
<dbReference type="Pfam" id="PF09922">
    <property type="entry name" value="LiaF-like_C"/>
    <property type="match status" value="1"/>
</dbReference>
<dbReference type="Pfam" id="PF04024">
    <property type="entry name" value="PspC"/>
    <property type="match status" value="1"/>
</dbReference>
<evidence type="ECO:0000259" key="4">
    <source>
        <dbReference type="Pfam" id="PF09922"/>
    </source>
</evidence>
<keyword evidence="6" id="KW-1185">Reference proteome</keyword>
<protein>
    <submittedName>
        <fullName evidence="5">PspC domain-containing protein</fullName>
    </submittedName>
</protein>
<keyword evidence="2" id="KW-0472">Membrane</keyword>
<feature type="domain" description="Cell wall-active antibiotics response LiaF-like C-terminal" evidence="4">
    <location>
        <begin position="239"/>
        <end position="311"/>
    </location>
</feature>
<feature type="transmembrane region" description="Helical" evidence="2">
    <location>
        <begin position="59"/>
        <end position="83"/>
    </location>
</feature>
<reference evidence="5 6" key="1">
    <citation type="submission" date="2019-12" db="EMBL/GenBank/DDBJ databases">
        <title>Corynebacterium sp. nov., isolated from feces of the Anser Albifrons in China.</title>
        <authorList>
            <person name="Liu Q."/>
        </authorList>
    </citation>
    <scope>NUCLEOTIDE SEQUENCE [LARGE SCALE GENOMIC DNA]</scope>
    <source>
        <strain evidence="5 6">4H37-19</strain>
    </source>
</reference>
<gene>
    <name evidence="5" type="ORF">GP475_02775</name>
</gene>
<sequence length="343" mass="36763">MNTNHPSAQPNRSWDTRMKDLWATRPYRLPDEEGGNAIFAGVCEGIAVRYQVDPTLIRVLLALISIFGLGSGFFIYFLCYLIFPLPSTKRSPWEDILDGHGSFGAWAALILLVLVSLGSAGSSAVLSLVAMLILFWFLYERQPYPPTSPGSEAAISSDVPLSGDPHHRTPPAWDPLGTAPFAWDLPEPGPRPEEGQSPSSHRKLWKIILGAAAVVGIVTVGLGSLIFSWNVAHHFSPSLGDQTITVNQVDGLASHYESSVGDLSLDLTNLPALDKDTTITIKSGVGDVDLYLPKTVPVEVNCAGGIGDRECGVFPAQDASNSAKLTVDLHSAVGDFSVHPPQS</sequence>
<name>A0A7H0SMB1_9CORY</name>
<evidence type="ECO:0000256" key="2">
    <source>
        <dbReference type="SAM" id="Phobius"/>
    </source>
</evidence>
<dbReference type="AlphaFoldDB" id="A0A7H0SMB1"/>
<dbReference type="InterPro" id="IPR024425">
    <property type="entry name" value="LiaF-like_C"/>
</dbReference>
<feature type="transmembrane region" description="Helical" evidence="2">
    <location>
        <begin position="207"/>
        <end position="229"/>
    </location>
</feature>
<proteinExistence type="predicted"/>
<keyword evidence="2" id="KW-1133">Transmembrane helix</keyword>
<evidence type="ECO:0000256" key="1">
    <source>
        <dbReference type="SAM" id="MobiDB-lite"/>
    </source>
</evidence>
<accession>A0A7H0SMB1</accession>